<organism evidence="1 2">
    <name type="scientific">Leptolyngbya foveolarum</name>
    <dbReference type="NCBI Taxonomy" id="47253"/>
    <lineage>
        <taxon>Bacteria</taxon>
        <taxon>Bacillati</taxon>
        <taxon>Cyanobacteriota</taxon>
        <taxon>Cyanophyceae</taxon>
        <taxon>Leptolyngbyales</taxon>
        <taxon>Leptolyngbyaceae</taxon>
        <taxon>Leptolyngbya group</taxon>
        <taxon>Leptolyngbya</taxon>
    </lineage>
</organism>
<sequence length="61" mass="6847">MQTLFYKVLKANDGKINPLQFAMLAEVSLAEAQKCLNDWAGPLNADFEVDEAGVVEYCFYL</sequence>
<proteinExistence type="predicted"/>
<evidence type="ECO:0000313" key="1">
    <source>
        <dbReference type="EMBL" id="PZO12022.1"/>
    </source>
</evidence>
<evidence type="ECO:0000313" key="2">
    <source>
        <dbReference type="Proteomes" id="UP000249354"/>
    </source>
</evidence>
<dbReference type="Proteomes" id="UP000249354">
    <property type="component" value="Unassembled WGS sequence"/>
</dbReference>
<dbReference type="EMBL" id="QBMC01000162">
    <property type="protein sequence ID" value="PZO12022.1"/>
    <property type="molecule type" value="Genomic_DNA"/>
</dbReference>
<name>A0A2W4TSV6_9CYAN</name>
<gene>
    <name evidence="1" type="ORF">DCF25_18370</name>
</gene>
<accession>A0A2W4TSV6</accession>
<dbReference type="AlphaFoldDB" id="A0A2W4TSV6"/>
<reference evidence="2" key="1">
    <citation type="submission" date="2018-04" db="EMBL/GenBank/DDBJ databases">
        <authorList>
            <person name="Cornet L."/>
        </authorList>
    </citation>
    <scope>NUCLEOTIDE SEQUENCE [LARGE SCALE GENOMIC DNA]</scope>
</reference>
<protein>
    <submittedName>
        <fullName evidence="1">Uncharacterized protein</fullName>
    </submittedName>
</protein>
<comment type="caution">
    <text evidence="1">The sequence shown here is derived from an EMBL/GenBank/DDBJ whole genome shotgun (WGS) entry which is preliminary data.</text>
</comment>
<reference evidence="1 2" key="2">
    <citation type="submission" date="2018-06" db="EMBL/GenBank/DDBJ databases">
        <title>Metagenomic assembly of (sub)arctic Cyanobacteria and their associated microbiome from non-axenic cultures.</title>
        <authorList>
            <person name="Baurain D."/>
        </authorList>
    </citation>
    <scope>NUCLEOTIDE SEQUENCE [LARGE SCALE GENOMIC DNA]</scope>
    <source>
        <strain evidence="1">ULC129bin1</strain>
    </source>
</reference>